<accession>J4IBR8</accession>
<proteinExistence type="predicted"/>
<feature type="region of interest" description="Disordered" evidence="1">
    <location>
        <begin position="1"/>
        <end position="20"/>
    </location>
</feature>
<dbReference type="AlphaFoldDB" id="J4IBR8"/>
<gene>
    <name evidence="2" type="ORF">FIBRA_07344</name>
</gene>
<evidence type="ECO:0000256" key="1">
    <source>
        <dbReference type="SAM" id="MobiDB-lite"/>
    </source>
</evidence>
<dbReference type="Proteomes" id="UP000006352">
    <property type="component" value="Unassembled WGS sequence"/>
</dbReference>
<evidence type="ECO:0000313" key="3">
    <source>
        <dbReference type="Proteomes" id="UP000006352"/>
    </source>
</evidence>
<protein>
    <submittedName>
        <fullName evidence="2">Uncharacterized protein</fullName>
    </submittedName>
</protein>
<sequence>MGIHPTAPPIPPSGHKSHRNKLTVRPESFRILETIHPISSDFFIESARQFMDENIPAFPSDFAECMTAEITVPCSPDFAVVSSTPLIPAQTTEIVAHWVYMFALHTAQRIVEHAFGECLDARPESLQTDGTDKPIFVPIPWGLRFPDVSSDSEAVGSTRSYSSESSRDSFAYDDDDNVPVTVFVQPPWVLSEKDLEMFVACPTIPRVRDEYMHEPIFRFNSQQRLWAKVFDECYRRNSRYFVITSYEGWVFGWTTGYTSQVFSRRSMAPTILELLAYWLSSALGKPGGFQIPEVPEPVEYHLPENKVLIPVPVRSGSVASSASEWDDGTGRCDSFSESNGSDDDAATIREDDGENATIYAASQPALPSFMQARPTGPIARIARWRKNTCPSFGDGTDGTADRRLVQTDSQLSFTTQSSGSVVLDYSLTNRREGAWLSYDPSKSNKQSETV</sequence>
<feature type="region of interest" description="Disordered" evidence="1">
    <location>
        <begin position="320"/>
        <end position="348"/>
    </location>
</feature>
<dbReference type="EMBL" id="HE797180">
    <property type="protein sequence ID" value="CCM05136.1"/>
    <property type="molecule type" value="Genomic_DNA"/>
</dbReference>
<keyword evidence="3" id="KW-1185">Reference proteome</keyword>
<reference evidence="2 3" key="1">
    <citation type="journal article" date="2012" name="Appl. Environ. Microbiol.">
        <title>Short-read sequencing for genomic analysis of the brown rot fungus Fibroporia radiculosa.</title>
        <authorList>
            <person name="Tang J.D."/>
            <person name="Perkins A.D."/>
            <person name="Sonstegard T.S."/>
            <person name="Schroeder S.G."/>
            <person name="Burgess S.C."/>
            <person name="Diehl S.V."/>
        </authorList>
    </citation>
    <scope>NUCLEOTIDE SEQUENCE [LARGE SCALE GENOMIC DNA]</scope>
    <source>
        <strain evidence="2 3">TFFH 294</strain>
    </source>
</reference>
<feature type="compositionally biased region" description="Pro residues" evidence="1">
    <location>
        <begin position="1"/>
        <end position="12"/>
    </location>
</feature>
<dbReference type="InParanoid" id="J4IBR8"/>
<dbReference type="RefSeq" id="XP_012184419.1">
    <property type="nucleotide sequence ID" value="XM_012329029.1"/>
</dbReference>
<name>J4IBR8_9APHY</name>
<feature type="region of interest" description="Disordered" evidence="1">
    <location>
        <begin position="149"/>
        <end position="168"/>
    </location>
</feature>
<evidence type="ECO:0000313" key="2">
    <source>
        <dbReference type="EMBL" id="CCM05136.1"/>
    </source>
</evidence>
<dbReference type="GeneID" id="24100047"/>
<dbReference type="HOGENOM" id="CLU_048299_1_0_1"/>
<dbReference type="OrthoDB" id="2579508at2759"/>
<organism evidence="2 3">
    <name type="scientific">Fibroporia radiculosa</name>
    <dbReference type="NCBI Taxonomy" id="599839"/>
    <lineage>
        <taxon>Eukaryota</taxon>
        <taxon>Fungi</taxon>
        <taxon>Dikarya</taxon>
        <taxon>Basidiomycota</taxon>
        <taxon>Agaricomycotina</taxon>
        <taxon>Agaricomycetes</taxon>
        <taxon>Polyporales</taxon>
        <taxon>Fibroporiaceae</taxon>
        <taxon>Fibroporia</taxon>
    </lineage>
</organism>